<dbReference type="Gene3D" id="3.40.50.1460">
    <property type="match status" value="1"/>
</dbReference>
<evidence type="ECO:0000313" key="4">
    <source>
        <dbReference type="Proteomes" id="UP000232638"/>
    </source>
</evidence>
<dbReference type="GO" id="GO:0004197">
    <property type="term" value="F:cysteine-type endopeptidase activity"/>
    <property type="evidence" value="ECO:0007669"/>
    <property type="project" value="InterPro"/>
</dbReference>
<dbReference type="GO" id="GO:0006508">
    <property type="term" value="P:proteolysis"/>
    <property type="evidence" value="ECO:0007669"/>
    <property type="project" value="InterPro"/>
</dbReference>
<dbReference type="SUPFAM" id="SSF53474">
    <property type="entry name" value="alpha/beta-Hydrolases"/>
    <property type="match status" value="1"/>
</dbReference>
<protein>
    <recommendedName>
        <fullName evidence="5">Peptidase C14 caspase catalytic subunit p20</fullName>
    </recommendedName>
</protein>
<accession>A0A2K8U8K1</accession>
<dbReference type="KEGG" id="tsy:THSYN_13775"/>
<feature type="domain" description="DUF7379" evidence="2">
    <location>
        <begin position="829"/>
        <end position="999"/>
    </location>
</feature>
<reference evidence="3 4" key="1">
    <citation type="submission" date="2017-03" db="EMBL/GenBank/DDBJ databases">
        <title>Complete genome sequence of Candidatus 'Thiodictyon syntrophicum' sp. nov. strain Cad16T, a photolithoautotroph purple sulfur bacterium isolated from an alpine meromictic lake.</title>
        <authorList>
            <person name="Luedin S.M."/>
            <person name="Pothier J.F."/>
            <person name="Danza F."/>
            <person name="Storelli N."/>
            <person name="Wittwer M."/>
            <person name="Tonolla M."/>
        </authorList>
    </citation>
    <scope>NUCLEOTIDE SEQUENCE [LARGE SCALE GENOMIC DNA]</scope>
    <source>
        <strain evidence="3 4">Cad16T</strain>
    </source>
</reference>
<dbReference type="OrthoDB" id="9770871at2"/>
<dbReference type="AlphaFoldDB" id="A0A2K8U8K1"/>
<dbReference type="Gene3D" id="3.40.50.1820">
    <property type="entry name" value="alpha/beta hydrolase"/>
    <property type="match status" value="1"/>
</dbReference>
<dbReference type="PANTHER" id="PTHR48104">
    <property type="entry name" value="METACASPASE-4"/>
    <property type="match status" value="1"/>
</dbReference>
<dbReference type="Proteomes" id="UP000232638">
    <property type="component" value="Chromosome"/>
</dbReference>
<dbReference type="EMBL" id="CP020370">
    <property type="protein sequence ID" value="AUB81922.1"/>
    <property type="molecule type" value="Genomic_DNA"/>
</dbReference>
<dbReference type="InterPro" id="IPR029058">
    <property type="entry name" value="AB_hydrolase_fold"/>
</dbReference>
<dbReference type="InterPro" id="IPR029030">
    <property type="entry name" value="Caspase-like_dom_sf"/>
</dbReference>
<dbReference type="SUPFAM" id="SSF52129">
    <property type="entry name" value="Caspase-like"/>
    <property type="match status" value="1"/>
</dbReference>
<dbReference type="PANTHER" id="PTHR48104:SF30">
    <property type="entry name" value="METACASPASE-1"/>
    <property type="match status" value="1"/>
</dbReference>
<gene>
    <name evidence="3" type="ORF">THSYN_13775</name>
</gene>
<evidence type="ECO:0000259" key="1">
    <source>
        <dbReference type="Pfam" id="PF00656"/>
    </source>
</evidence>
<dbReference type="Pfam" id="PF00656">
    <property type="entry name" value="Peptidase_C14"/>
    <property type="match status" value="1"/>
</dbReference>
<dbReference type="RefSeq" id="WP_100919674.1">
    <property type="nucleotide sequence ID" value="NZ_CP020370.1"/>
</dbReference>
<evidence type="ECO:0000313" key="3">
    <source>
        <dbReference type="EMBL" id="AUB81922.1"/>
    </source>
</evidence>
<dbReference type="Pfam" id="PF24096">
    <property type="entry name" value="DUF7379"/>
    <property type="match status" value="1"/>
</dbReference>
<evidence type="ECO:0008006" key="5">
    <source>
        <dbReference type="Google" id="ProtNLM"/>
    </source>
</evidence>
<organism evidence="3 4">
    <name type="scientific">Candidatus Thiodictyon syntrophicum</name>
    <dbReference type="NCBI Taxonomy" id="1166950"/>
    <lineage>
        <taxon>Bacteria</taxon>
        <taxon>Pseudomonadati</taxon>
        <taxon>Pseudomonadota</taxon>
        <taxon>Gammaproteobacteria</taxon>
        <taxon>Chromatiales</taxon>
        <taxon>Chromatiaceae</taxon>
        <taxon>Thiodictyon</taxon>
    </lineage>
</organism>
<dbReference type="GO" id="GO:0005737">
    <property type="term" value="C:cytoplasm"/>
    <property type="evidence" value="ECO:0007669"/>
    <property type="project" value="TreeGrafter"/>
</dbReference>
<dbReference type="InterPro" id="IPR050452">
    <property type="entry name" value="Metacaspase"/>
</dbReference>
<sequence length="1095" mass="118375">MPNNTNRIYALLVGINDYPQSVGRLQGCVNDVGAVADWLGRAYPGRLALECLTDAQATRGNLIERFRTHLGQAGPEDTVLFHYSGHGARSCSAAAFKRLYPDGRDEGLVCVDSREPGGFDLADKELAVLLQEVAARGPHLAVLLDCCHSGSATRGADDFTQARARYTHEVFEERPLETYLDGWYAERQARGEPLEIPTSRHILLAACERVQKAWESKDHRGVFTSTLIDVLGQSGPGIAYADLFVRARAAVHRYADNQTPQFETYAGFDAYNGFLGGTGAPSGGRYSVYFDRGAWQANCGALHGLPTDPDQVVELALYPESDPAVLAGHAATTQVGAQKSELRLLDLAPAPAARFQAQVTSLPVPPLLVRLDGDAAGIAAAQEALAKAQDRQALGFAFSTGGAGGESYCLSAQGGSSRLTQTATGRLIQGTDYCSSDLLFPALKAIADWERAAALQNRATRMDQDAVAFQFVEVLPGNPDAYVYPGDDLTIDITREGATWRDIKARLSAANRSAQPLHFALAYLANTFAMQVVYNERIEPADTPFDLIVGGASTFTLDLKPEEGDEAVHLFKLIVSTERIDDFLLVQDPVEIGKVHRVTRGGGGEARGITFGAPRAKLVHENEWFTKTIRVRLVRRADRVGTRDLSLVGGRIGIKGHPAFQAGVSFGTPPAASRGAGDGADFSLALERQGLELLRFADTRGESPCVLELTDIANPESLAAQPLELTLDLGLGADEQLLPLTFDGEDILLAGEPERDAQGRTRVTIDRIPDGIPDNRRSLGKALKLYFFKTYLKRTDVDQLCWVEYRPDGTIARHAEGLVDKVAAARNLILLIHGIIGDTEGMAQGLRLARDGDGRGLDARFDLVLTYDYENLSGSIEEKARTLKGRLRDAGLHPQDDKRLTLLVHSMGGLIARWLIEREGGNRIVDHLVMCGTPNQGSPFGKIDSARSLTGLLTTWAINVFPAFAPFGTGLLTVLGRSKKISPTLEQMDPGSPFINALNAGEDPGVRYSILAGDIRGYQEGADPLLARLTAKLGKGPLFDALYHEAGHDIAVSTVSIEGVPEPRQPVAVRQVVDCHHLNYFVSEAGLRALTGLDW</sequence>
<keyword evidence="4" id="KW-1185">Reference proteome</keyword>
<name>A0A2K8U8K1_9GAMM</name>
<evidence type="ECO:0000259" key="2">
    <source>
        <dbReference type="Pfam" id="PF24096"/>
    </source>
</evidence>
<dbReference type="InterPro" id="IPR055803">
    <property type="entry name" value="DUF7379"/>
</dbReference>
<feature type="domain" description="Peptidase C14 caspase" evidence="1">
    <location>
        <begin position="9"/>
        <end position="264"/>
    </location>
</feature>
<dbReference type="InterPro" id="IPR011600">
    <property type="entry name" value="Pept_C14_caspase"/>
</dbReference>
<proteinExistence type="predicted"/>